<dbReference type="InterPro" id="IPR010920">
    <property type="entry name" value="LSM_dom_sf"/>
</dbReference>
<dbReference type="InterPro" id="IPR045117">
    <property type="entry name" value="ATXN2-like"/>
</dbReference>
<dbReference type="Pfam" id="PF14438">
    <property type="entry name" value="SM-ATX"/>
    <property type="match status" value="1"/>
</dbReference>
<evidence type="ECO:0000256" key="1">
    <source>
        <dbReference type="SAM" id="MobiDB-lite"/>
    </source>
</evidence>
<feature type="compositionally biased region" description="Polar residues" evidence="1">
    <location>
        <begin position="294"/>
        <end position="305"/>
    </location>
</feature>
<gene>
    <name evidence="3" type="ORF">LC_TR19902_c0_g1_i1_g.66504</name>
    <name evidence="4" type="ORF">LE_TR14709_c1_g1_i1_g.46480</name>
</gene>
<organism evidence="4">
    <name type="scientific">Noccaea caerulescens</name>
    <name type="common">Alpine penny-cress</name>
    <name type="synonym">Thlaspi caerulescens</name>
    <dbReference type="NCBI Taxonomy" id="107243"/>
    <lineage>
        <taxon>Eukaryota</taxon>
        <taxon>Viridiplantae</taxon>
        <taxon>Streptophyta</taxon>
        <taxon>Embryophyta</taxon>
        <taxon>Tracheophyta</taxon>
        <taxon>Spermatophyta</taxon>
        <taxon>Magnoliopsida</taxon>
        <taxon>eudicotyledons</taxon>
        <taxon>Gunneridae</taxon>
        <taxon>Pentapetalae</taxon>
        <taxon>rosids</taxon>
        <taxon>malvids</taxon>
        <taxon>Brassicales</taxon>
        <taxon>Brassicaceae</taxon>
        <taxon>Coluteocarpeae</taxon>
        <taxon>Noccaea</taxon>
    </lineage>
</organism>
<dbReference type="EMBL" id="GEVL01022170">
    <property type="protein sequence ID" value="JAU55171.1"/>
    <property type="molecule type" value="Transcribed_RNA"/>
</dbReference>
<feature type="domain" description="Ataxin 2 SM" evidence="2">
    <location>
        <begin position="27"/>
        <end position="106"/>
    </location>
</feature>
<dbReference type="GO" id="GO:0010494">
    <property type="term" value="C:cytoplasmic stress granule"/>
    <property type="evidence" value="ECO:0007669"/>
    <property type="project" value="TreeGrafter"/>
</dbReference>
<feature type="compositionally biased region" description="Polar residues" evidence="1">
    <location>
        <begin position="236"/>
        <end position="248"/>
    </location>
</feature>
<dbReference type="GO" id="GO:0003729">
    <property type="term" value="F:mRNA binding"/>
    <property type="evidence" value="ECO:0007669"/>
    <property type="project" value="TreeGrafter"/>
</dbReference>
<feature type="compositionally biased region" description="Low complexity" evidence="1">
    <location>
        <begin position="13"/>
        <end position="24"/>
    </location>
</feature>
<proteinExistence type="predicted"/>
<feature type="region of interest" description="Disordered" evidence="1">
    <location>
        <begin position="1"/>
        <end position="24"/>
    </location>
</feature>
<feature type="compositionally biased region" description="Basic and acidic residues" evidence="1">
    <location>
        <begin position="1"/>
        <end position="12"/>
    </location>
</feature>
<feature type="compositionally biased region" description="Basic and acidic residues" evidence="1">
    <location>
        <begin position="155"/>
        <end position="176"/>
    </location>
</feature>
<feature type="compositionally biased region" description="Low complexity" evidence="1">
    <location>
        <begin position="277"/>
        <end position="286"/>
    </location>
</feature>
<feature type="region of interest" description="Disordered" evidence="1">
    <location>
        <begin position="125"/>
        <end position="189"/>
    </location>
</feature>
<dbReference type="PANTHER" id="PTHR12854:SF12">
    <property type="entry name" value="POLYADENYLATE-BINDING PROTEIN INTERACTING PROTEIN"/>
    <property type="match status" value="1"/>
</dbReference>
<dbReference type="SUPFAM" id="SSF50182">
    <property type="entry name" value="Sm-like ribonucleoproteins"/>
    <property type="match status" value="1"/>
</dbReference>
<feature type="compositionally biased region" description="Polar residues" evidence="1">
    <location>
        <begin position="129"/>
        <end position="141"/>
    </location>
</feature>
<dbReference type="InterPro" id="IPR025852">
    <property type="entry name" value="SM_dom_ATX"/>
</dbReference>
<accession>A0A1J3GGD1</accession>
<dbReference type="PANTHER" id="PTHR12854">
    <property type="entry name" value="ATAXIN 2-RELATED"/>
    <property type="match status" value="1"/>
</dbReference>
<evidence type="ECO:0000313" key="4">
    <source>
        <dbReference type="EMBL" id="JAU55171.1"/>
    </source>
</evidence>
<dbReference type="EMBL" id="GEVK01008853">
    <property type="protein sequence ID" value="JAU43979.1"/>
    <property type="molecule type" value="Transcribed_RNA"/>
</dbReference>
<feature type="region of interest" description="Disordered" evidence="1">
    <location>
        <begin position="225"/>
        <end position="314"/>
    </location>
</feature>
<sequence length="538" mass="58128">MAIAKKLEDEISHSCPSSSSSSPSSLNEALLNSTMRIIGFPVHVHIKDGSIFSGIFFTISVENEFGIVLKNAKLTKKGTSKSNVASGKIVETLVILSSNIVQIVAKRVSIPSNVAVNIESAMTDFPSRPRSSIAANKSNKSGVDRRSNNHRRNSAKHENRLENKAKTLKSGKDQEPRGLSPSCTGDAVKEPGRRVEIGLAQNNHHPNFLNHQRQAGGRILKCSKQKTDVHEEDNVDAQSLSSSFSRTSEPVKPTAQEKVMPEPSSNGFHGAAERPSSTESSSSHTTALDEKSEMSQGLVASTNRQATDHVKKAKDFKLNPGAKIFSPSVTKRPSSTAGGMTPVVANMGYVPSNTPMLHVPEAVQPKIGINPFLPHHAPYTSLAAGSPGNGSQFPQHMVGPTTVNTGQPHRFTSPYHSVQATPMLVNPNPQVMVGRPGQLMYVQPISQDLVQGAPPHHSHLPSRPLFPPQQLQYPKHQGLIAATGQPMQLYAPQPFAVNGHHQPYAIMPTDIPVMQPPFPTNRSMQIPVPNGFYGTKFL</sequence>
<evidence type="ECO:0000313" key="3">
    <source>
        <dbReference type="EMBL" id="JAU43979.1"/>
    </source>
</evidence>
<evidence type="ECO:0000259" key="2">
    <source>
        <dbReference type="Pfam" id="PF14438"/>
    </source>
</evidence>
<reference evidence="4" key="1">
    <citation type="submission" date="2016-07" db="EMBL/GenBank/DDBJ databases">
        <title>De novo transcriptome assembly of four accessions of the metal hyperaccumulator plant Noccaea caerulescens.</title>
        <authorList>
            <person name="Blande D."/>
            <person name="Halimaa P."/>
            <person name="Tervahauta A.I."/>
            <person name="Aarts M.G."/>
            <person name="Karenlampi S.O."/>
        </authorList>
    </citation>
    <scope>NUCLEOTIDE SEQUENCE</scope>
</reference>
<dbReference type="AlphaFoldDB" id="A0A1J3GGD1"/>
<name>A0A1J3GGD1_NOCCA</name>
<protein>
    <submittedName>
        <fullName evidence="4">Polyadenylate-binding protein-interacting protein 4</fullName>
    </submittedName>
</protein>
<dbReference type="GO" id="GO:0034063">
    <property type="term" value="P:stress granule assembly"/>
    <property type="evidence" value="ECO:0007669"/>
    <property type="project" value="TreeGrafter"/>
</dbReference>